<dbReference type="RefSeq" id="WP_049396797.1">
    <property type="nucleotide sequence ID" value="NZ_JAOCKI010000015.1"/>
</dbReference>
<dbReference type="Proteomes" id="UP001225498">
    <property type="component" value="Unassembled WGS sequence"/>
</dbReference>
<dbReference type="EMBL" id="ABLTIR010000023">
    <property type="protein sequence ID" value="EKZ1926515.1"/>
    <property type="molecule type" value="Genomic_DNA"/>
</dbReference>
<accession>A0AAI9G0C3</accession>
<comment type="caution">
    <text evidence="1">The sequence shown here is derived from an EMBL/GenBank/DDBJ whole genome shotgun (WGS) entry which is preliminary data.</text>
</comment>
<dbReference type="AlphaFoldDB" id="A0AAI9G0C3"/>
<evidence type="ECO:0000313" key="1">
    <source>
        <dbReference type="EMBL" id="EKZ1926515.1"/>
    </source>
</evidence>
<name>A0AAI9G0C3_STEMA</name>
<proteinExistence type="predicted"/>
<sequence>MTNNTHIAHNIDFDLARDRLDDLAGVRFRSYLELREAGKPEATIHAARVAYLETSALRRSLKPTDTQQIESILESSNG</sequence>
<protein>
    <submittedName>
        <fullName evidence="1">Uncharacterized protein</fullName>
    </submittedName>
</protein>
<gene>
    <name evidence="1" type="ORF">REH87_001512</name>
</gene>
<organism evidence="1 2">
    <name type="scientific">Stenotrophomonas maltophilia</name>
    <name type="common">Pseudomonas maltophilia</name>
    <name type="synonym">Xanthomonas maltophilia</name>
    <dbReference type="NCBI Taxonomy" id="40324"/>
    <lineage>
        <taxon>Bacteria</taxon>
        <taxon>Pseudomonadati</taxon>
        <taxon>Pseudomonadota</taxon>
        <taxon>Gammaproteobacteria</taxon>
        <taxon>Lysobacterales</taxon>
        <taxon>Lysobacteraceae</taxon>
        <taxon>Stenotrophomonas</taxon>
        <taxon>Stenotrophomonas maltophilia group</taxon>
    </lineage>
</organism>
<evidence type="ECO:0000313" key="2">
    <source>
        <dbReference type="Proteomes" id="UP001225498"/>
    </source>
</evidence>
<reference evidence="1" key="1">
    <citation type="submission" date="2023-08" db="EMBL/GenBank/DDBJ databases">
        <authorList>
            <consortium name="Clinical and Environmental Microbiology Branch: Whole genome sequencing antimicrobial resistance pathogens in the healthcare setting"/>
        </authorList>
    </citation>
    <scope>NUCLEOTIDE SEQUENCE</scope>
    <source>
        <strain evidence="1">2023CJ-00293</strain>
    </source>
</reference>